<comment type="caution">
    <text evidence="3">The sequence shown here is derived from an EMBL/GenBank/DDBJ whole genome shotgun (WGS) entry which is preliminary data.</text>
</comment>
<dbReference type="InterPro" id="IPR012337">
    <property type="entry name" value="RNaseH-like_sf"/>
</dbReference>
<keyword evidence="4" id="KW-1185">Reference proteome</keyword>
<accession>A0A4Y2VK86</accession>
<dbReference type="Proteomes" id="UP000499080">
    <property type="component" value="Unassembled WGS sequence"/>
</dbReference>
<dbReference type="InterPro" id="IPR036397">
    <property type="entry name" value="RNaseH_sf"/>
</dbReference>
<dbReference type="Pfam" id="PF00075">
    <property type="entry name" value="RNase_H"/>
    <property type="match status" value="1"/>
</dbReference>
<dbReference type="GO" id="GO:0003676">
    <property type="term" value="F:nucleic acid binding"/>
    <property type="evidence" value="ECO:0007669"/>
    <property type="project" value="InterPro"/>
</dbReference>
<dbReference type="Pfam" id="PF00078">
    <property type="entry name" value="RVT_1"/>
    <property type="match status" value="1"/>
</dbReference>
<dbReference type="EMBL" id="BGPR01048680">
    <property type="protein sequence ID" value="GBO25709.1"/>
    <property type="molecule type" value="Genomic_DNA"/>
</dbReference>
<evidence type="ECO:0008006" key="5">
    <source>
        <dbReference type="Google" id="ProtNLM"/>
    </source>
</evidence>
<proteinExistence type="predicted"/>
<dbReference type="SUPFAM" id="SSF56672">
    <property type="entry name" value="DNA/RNA polymerases"/>
    <property type="match status" value="1"/>
</dbReference>
<reference evidence="3 4" key="1">
    <citation type="journal article" date="2019" name="Sci. Rep.">
        <title>Orb-weaving spider Araneus ventricosus genome elucidates the spidroin gene catalogue.</title>
        <authorList>
            <person name="Kono N."/>
            <person name="Nakamura H."/>
            <person name="Ohtoshi R."/>
            <person name="Moran D.A.P."/>
            <person name="Shinohara A."/>
            <person name="Yoshida Y."/>
            <person name="Fujiwara M."/>
            <person name="Mori M."/>
            <person name="Tomita M."/>
            <person name="Arakawa K."/>
        </authorList>
    </citation>
    <scope>NUCLEOTIDE SEQUENCE [LARGE SCALE GENOMIC DNA]</scope>
</reference>
<evidence type="ECO:0000313" key="3">
    <source>
        <dbReference type="EMBL" id="GBO25709.1"/>
    </source>
</evidence>
<dbReference type="SUPFAM" id="SSF56219">
    <property type="entry name" value="DNase I-like"/>
    <property type="match status" value="1"/>
</dbReference>
<protein>
    <recommendedName>
        <fullName evidence="5">Retrovirus-related Pol polyprotein from type-1 retrotransposable element R1</fullName>
    </recommendedName>
</protein>
<gene>
    <name evidence="3" type="primary">R1A1-elementORF2_362</name>
    <name evidence="3" type="ORF">AVEN_102666_1</name>
</gene>
<dbReference type="PROSITE" id="PS50878">
    <property type="entry name" value="RT_POL"/>
    <property type="match status" value="1"/>
</dbReference>
<dbReference type="GO" id="GO:0042575">
    <property type="term" value="C:DNA polymerase complex"/>
    <property type="evidence" value="ECO:0007669"/>
    <property type="project" value="UniProtKB-ARBA"/>
</dbReference>
<dbReference type="SUPFAM" id="SSF53098">
    <property type="entry name" value="Ribonuclease H-like"/>
    <property type="match status" value="1"/>
</dbReference>
<sequence length="1136" mass="128056">MDYAQTFYLQPTSIQSNSNKNQTSHNIQQFRLQKNSNLPWSTSSTTTTAIDVIQINLAKSKVATAHLETLASEININHFLVQEPYVKEGKIAGVPRKWHQWLSSNNKAGIISLPSTNNPIFICSTTNLTAIKIQTITGPVNLISAYSSPYAELQDTAQDLANLLTKIGPEQALIGADMNAPSTLWGYANNSPRGNIMEDLISGLNLHLLNEKNSEPTFQRRNAKGWPDLTLVKGVELARTASWKVRDELSSSDHKYIHTQLGISVQNHTYTRFKTAYGGHRKFSMHFKKEIPQIQQQLHDCNTREQLDETTSLLQRAIFRCCQKAYKLKKVKLSTKIMDQPEEGDSLSFANRILQELYPQIPTPFQRQPQNQTAREEAFTKNEIARIMQKVPIKKAPGYDGIDFIVLKTIFRTNPDILITFYNKCLSLQCFPNPLKTGVIVLFLKKGKNKSDIKSYRPVSLLPTLGKILEKLLLERLNHHLRRNNLQHPNQYGFRTNRSTEEAILDLLDKINSAKNSNQHALMISLDIKGAFDHLQYTSIKNSLDNLKYHSNTLETLIDILSNRKVAINTSQGPATWNQQQGCPQGSCTGPAFWNLVADEVLQKDLPQGVHLQAFADDFVFLVNAGSKQEVKNLANKALQTFKTWTDKHKLEISLDKTYYLHINKNRSGPIWYSGIKWGQNNIKRASVIKYLGVFIDDKLNFAAHLSAIKNKSLILHQGLKNVAGTSWGLSKNIRRQLYLTVVEKVILYASAAWAHNITARQQRLLCSIQRKFLLNITGAYNTTPTAALQVIEGLMPLHIKAKMQSTLVRVGRLGRNCDYEGTHFDHESYEQPSPPSTIHPALFSLEDRITHGGQVPSNRTPTEVYTDQTGSAFCVIANEAITKTWKAKLSPANTVFQAEMLALKAAIEWANTANEDVNIWSDSESSLQALKSFNVKSKITQEAQMTLLENARIRLGWVKAHTGIKGNEIADTLAKEATTDGIPASLPFPKSFLKKQLLQLSLSRWQAEWDNGETGRSVYSIIPKISNKQLHWSRECIQFATGHGPFPSYLKRFGLHSTDYCGCGEIGNPLHYATRCPLTLSYHHKEPSPQFIVHWWKSALSRKLSRRNIDNLITFLATNEDLIKSQNTTPSHTPA</sequence>
<feature type="domain" description="Reverse transcriptase" evidence="1">
    <location>
        <begin position="424"/>
        <end position="696"/>
    </location>
</feature>
<dbReference type="Gene3D" id="3.60.10.10">
    <property type="entry name" value="Endonuclease/exonuclease/phosphatase"/>
    <property type="match status" value="1"/>
</dbReference>
<dbReference type="Pfam" id="PF14529">
    <property type="entry name" value="Exo_endo_phos_2"/>
    <property type="match status" value="1"/>
</dbReference>
<dbReference type="PANTHER" id="PTHR19446">
    <property type="entry name" value="REVERSE TRANSCRIPTASES"/>
    <property type="match status" value="1"/>
</dbReference>
<name>A0A4Y2VK86_ARAVE</name>
<dbReference type="OrthoDB" id="1937528at2759"/>
<organism evidence="3 4">
    <name type="scientific">Araneus ventricosus</name>
    <name type="common">Orbweaver spider</name>
    <name type="synonym">Epeira ventricosa</name>
    <dbReference type="NCBI Taxonomy" id="182803"/>
    <lineage>
        <taxon>Eukaryota</taxon>
        <taxon>Metazoa</taxon>
        <taxon>Ecdysozoa</taxon>
        <taxon>Arthropoda</taxon>
        <taxon>Chelicerata</taxon>
        <taxon>Arachnida</taxon>
        <taxon>Araneae</taxon>
        <taxon>Araneomorphae</taxon>
        <taxon>Entelegynae</taxon>
        <taxon>Araneoidea</taxon>
        <taxon>Araneidae</taxon>
        <taxon>Araneus</taxon>
    </lineage>
</organism>
<dbReference type="InterPro" id="IPR036691">
    <property type="entry name" value="Endo/exonu/phosph_ase_sf"/>
</dbReference>
<dbReference type="InterPro" id="IPR005135">
    <property type="entry name" value="Endo/exonuclease/phosphatase"/>
</dbReference>
<evidence type="ECO:0000259" key="2">
    <source>
        <dbReference type="PROSITE" id="PS50879"/>
    </source>
</evidence>
<evidence type="ECO:0000313" key="4">
    <source>
        <dbReference type="Proteomes" id="UP000499080"/>
    </source>
</evidence>
<evidence type="ECO:0000259" key="1">
    <source>
        <dbReference type="PROSITE" id="PS50878"/>
    </source>
</evidence>
<dbReference type="PROSITE" id="PS50879">
    <property type="entry name" value="RNASE_H_1"/>
    <property type="match status" value="1"/>
</dbReference>
<feature type="domain" description="RNase H type-1" evidence="2">
    <location>
        <begin position="859"/>
        <end position="980"/>
    </location>
</feature>
<dbReference type="InterPro" id="IPR000477">
    <property type="entry name" value="RT_dom"/>
</dbReference>
<dbReference type="CDD" id="cd01650">
    <property type="entry name" value="RT_nLTR_like"/>
    <property type="match status" value="1"/>
</dbReference>
<dbReference type="InterPro" id="IPR002156">
    <property type="entry name" value="RNaseH_domain"/>
</dbReference>
<dbReference type="GO" id="GO:0071897">
    <property type="term" value="P:DNA biosynthetic process"/>
    <property type="evidence" value="ECO:0007669"/>
    <property type="project" value="UniProtKB-ARBA"/>
</dbReference>
<dbReference type="Gene3D" id="3.30.420.10">
    <property type="entry name" value="Ribonuclease H-like superfamily/Ribonuclease H"/>
    <property type="match status" value="1"/>
</dbReference>
<dbReference type="InterPro" id="IPR043502">
    <property type="entry name" value="DNA/RNA_pol_sf"/>
</dbReference>
<dbReference type="GO" id="GO:0004523">
    <property type="term" value="F:RNA-DNA hybrid ribonuclease activity"/>
    <property type="evidence" value="ECO:0007669"/>
    <property type="project" value="InterPro"/>
</dbReference>
<dbReference type="CDD" id="cd09276">
    <property type="entry name" value="Rnase_HI_RT_non_LTR"/>
    <property type="match status" value="1"/>
</dbReference>
<dbReference type="AlphaFoldDB" id="A0A4Y2VK86"/>